<evidence type="ECO:0000313" key="1">
    <source>
        <dbReference type="EMBL" id="GBM79217.1"/>
    </source>
</evidence>
<proteinExistence type="predicted"/>
<dbReference type="OrthoDB" id="6435395at2759"/>
<dbReference type="Pfam" id="PF05380">
    <property type="entry name" value="Peptidase_A17"/>
    <property type="match status" value="1"/>
</dbReference>
<protein>
    <submittedName>
        <fullName evidence="1">Uncharacterized protein</fullName>
    </submittedName>
</protein>
<sequence>MSPCDAEIFQTFLDSCKIENERRVVSLPWKPDILISSDNKGVALHRFNTIRNHHGKITFSRNCSRGIDWDEILPPDIADQFRSWIQELPYLVKLNILRWIGMAERNYFIHVSCDAIERAYGAVLYVSYKEDQRGFVRLICSRNKLALLKRVTLPRPELLAALLGAMLLHYVGKELSLDTSTAILWTDATSLGWIRSNLNKWKTFVCNRVTEIQKYTNSTQWRHCPGKLNPADVLYRGISSANLQNRTLWWMDRQFCLNPQKLGLQTT</sequence>
<dbReference type="EMBL" id="BGPR01002809">
    <property type="protein sequence ID" value="GBM79217.1"/>
    <property type="molecule type" value="Genomic_DNA"/>
</dbReference>
<dbReference type="PANTHER" id="PTHR47331">
    <property type="entry name" value="PHD-TYPE DOMAIN-CONTAINING PROTEIN"/>
    <property type="match status" value="1"/>
</dbReference>
<comment type="caution">
    <text evidence="1">The sequence shown here is derived from an EMBL/GenBank/DDBJ whole genome shotgun (WGS) entry which is preliminary data.</text>
</comment>
<evidence type="ECO:0000313" key="2">
    <source>
        <dbReference type="Proteomes" id="UP000499080"/>
    </source>
</evidence>
<organism evidence="1 2">
    <name type="scientific">Araneus ventricosus</name>
    <name type="common">Orbweaver spider</name>
    <name type="synonym">Epeira ventricosa</name>
    <dbReference type="NCBI Taxonomy" id="182803"/>
    <lineage>
        <taxon>Eukaryota</taxon>
        <taxon>Metazoa</taxon>
        <taxon>Ecdysozoa</taxon>
        <taxon>Arthropoda</taxon>
        <taxon>Chelicerata</taxon>
        <taxon>Arachnida</taxon>
        <taxon>Araneae</taxon>
        <taxon>Araneomorphae</taxon>
        <taxon>Entelegynae</taxon>
        <taxon>Araneoidea</taxon>
        <taxon>Araneidae</taxon>
        <taxon>Araneus</taxon>
    </lineage>
</organism>
<dbReference type="AlphaFoldDB" id="A0A4Y2IND5"/>
<dbReference type="InterPro" id="IPR008042">
    <property type="entry name" value="Retrotrans_Pao"/>
</dbReference>
<keyword evidence="2" id="KW-1185">Reference proteome</keyword>
<name>A0A4Y2IND5_ARAVE</name>
<dbReference type="Proteomes" id="UP000499080">
    <property type="component" value="Unassembled WGS sequence"/>
</dbReference>
<accession>A0A4Y2IND5</accession>
<gene>
    <name evidence="1" type="ORF">AVEN_60865_1</name>
</gene>
<reference evidence="1 2" key="1">
    <citation type="journal article" date="2019" name="Sci. Rep.">
        <title>Orb-weaving spider Araneus ventricosus genome elucidates the spidroin gene catalogue.</title>
        <authorList>
            <person name="Kono N."/>
            <person name="Nakamura H."/>
            <person name="Ohtoshi R."/>
            <person name="Moran D.A.P."/>
            <person name="Shinohara A."/>
            <person name="Yoshida Y."/>
            <person name="Fujiwara M."/>
            <person name="Mori M."/>
            <person name="Tomita M."/>
            <person name="Arakawa K."/>
        </authorList>
    </citation>
    <scope>NUCLEOTIDE SEQUENCE [LARGE SCALE GENOMIC DNA]</scope>
</reference>